<protein>
    <recommendedName>
        <fullName evidence="3">Transposase</fullName>
    </recommendedName>
</protein>
<sequence length="40" mass="4735">MPLPQDARSFDELRVKVVIMRVFGVVGQRHIRLWETRQVA</sequence>
<comment type="caution">
    <text evidence="1">The sequence shown here is derived from an EMBL/GenBank/DDBJ whole genome shotgun (WGS) entry which is preliminary data.</text>
</comment>
<dbReference type="RefSeq" id="WP_311341360.1">
    <property type="nucleotide sequence ID" value="NZ_JAVRHS010000011.1"/>
</dbReference>
<name>A0ABU2ZJK5_9SPHN</name>
<gene>
    <name evidence="1" type="ORF">RM533_11435</name>
</gene>
<accession>A0ABU2ZJK5</accession>
<evidence type="ECO:0000313" key="1">
    <source>
        <dbReference type="EMBL" id="MDT0576785.1"/>
    </source>
</evidence>
<dbReference type="EMBL" id="JAVRHS010000011">
    <property type="protein sequence ID" value="MDT0576785.1"/>
    <property type="molecule type" value="Genomic_DNA"/>
</dbReference>
<keyword evidence="2" id="KW-1185">Reference proteome</keyword>
<proteinExistence type="predicted"/>
<organism evidence="1 2">
    <name type="scientific">Croceicoccus esteveae</name>
    <dbReference type="NCBI Taxonomy" id="3075597"/>
    <lineage>
        <taxon>Bacteria</taxon>
        <taxon>Pseudomonadati</taxon>
        <taxon>Pseudomonadota</taxon>
        <taxon>Alphaproteobacteria</taxon>
        <taxon>Sphingomonadales</taxon>
        <taxon>Erythrobacteraceae</taxon>
        <taxon>Croceicoccus</taxon>
    </lineage>
</organism>
<dbReference type="Proteomes" id="UP001259803">
    <property type="component" value="Unassembled WGS sequence"/>
</dbReference>
<reference evidence="1 2" key="1">
    <citation type="submission" date="2023-09" db="EMBL/GenBank/DDBJ databases">
        <authorList>
            <person name="Rey-Velasco X."/>
        </authorList>
    </citation>
    <scope>NUCLEOTIDE SEQUENCE [LARGE SCALE GENOMIC DNA]</scope>
    <source>
        <strain evidence="1 2">F390</strain>
    </source>
</reference>
<evidence type="ECO:0008006" key="3">
    <source>
        <dbReference type="Google" id="ProtNLM"/>
    </source>
</evidence>
<evidence type="ECO:0000313" key="2">
    <source>
        <dbReference type="Proteomes" id="UP001259803"/>
    </source>
</evidence>